<evidence type="ECO:0000256" key="1">
    <source>
        <dbReference type="SAM" id="MobiDB-lite"/>
    </source>
</evidence>
<evidence type="ECO:0000313" key="3">
    <source>
        <dbReference type="Proteomes" id="UP000054279"/>
    </source>
</evidence>
<gene>
    <name evidence="2" type="ORF">M422DRAFT_70745</name>
</gene>
<accession>A0A0C9TPQ9</accession>
<dbReference type="Proteomes" id="UP000054279">
    <property type="component" value="Unassembled WGS sequence"/>
</dbReference>
<reference evidence="2 3" key="1">
    <citation type="submission" date="2014-06" db="EMBL/GenBank/DDBJ databases">
        <title>Evolutionary Origins and Diversification of the Mycorrhizal Mutualists.</title>
        <authorList>
            <consortium name="DOE Joint Genome Institute"/>
            <consortium name="Mycorrhizal Genomics Consortium"/>
            <person name="Kohler A."/>
            <person name="Kuo A."/>
            <person name="Nagy L.G."/>
            <person name="Floudas D."/>
            <person name="Copeland A."/>
            <person name="Barry K.W."/>
            <person name="Cichocki N."/>
            <person name="Veneault-Fourrey C."/>
            <person name="LaButti K."/>
            <person name="Lindquist E.A."/>
            <person name="Lipzen A."/>
            <person name="Lundell T."/>
            <person name="Morin E."/>
            <person name="Murat C."/>
            <person name="Riley R."/>
            <person name="Ohm R."/>
            <person name="Sun H."/>
            <person name="Tunlid A."/>
            <person name="Henrissat B."/>
            <person name="Grigoriev I.V."/>
            <person name="Hibbett D.S."/>
            <person name="Martin F."/>
        </authorList>
    </citation>
    <scope>NUCLEOTIDE SEQUENCE [LARGE SCALE GENOMIC DNA]</scope>
    <source>
        <strain evidence="2 3">SS14</strain>
    </source>
</reference>
<evidence type="ECO:0000313" key="2">
    <source>
        <dbReference type="EMBL" id="KIJ32078.1"/>
    </source>
</evidence>
<feature type="region of interest" description="Disordered" evidence="1">
    <location>
        <begin position="1"/>
        <end position="108"/>
    </location>
</feature>
<dbReference type="HOGENOM" id="CLU_712076_0_0_1"/>
<dbReference type="EMBL" id="KN837232">
    <property type="protein sequence ID" value="KIJ32078.1"/>
    <property type="molecule type" value="Genomic_DNA"/>
</dbReference>
<protein>
    <submittedName>
        <fullName evidence="2">Uncharacterized protein</fullName>
    </submittedName>
</protein>
<sequence length="388" mass="43176">MSTFGRSQVAAPKAPVPAAATRRHGQTTTWADSPLPGSDQPGSPLTPLPEGLSFEPSIPTEDTQRPPTPSPAPRTASPQPQLISQPTLAPQSAPLTHTGSPTITDPTADIGRQLHGLFAQLTSTQLVILQELRANRTTAPEPPRTEPPVIPNPPPVAAAPEFLPPLNSNGNGESLRTYFPDIPEATLLAIWRNTFAARDLYKLDKEAKTRGDFNKVVLDDGYLTTREREANNKDYPNWLSLSHPLNIYFDILEIMIIYRGDRAAAARFTHGINTYRDDLYTLYLEFEWPAVLEYHFKFHAARIVEMENGIYGGWGERDTILLNCHLFGKPRTRTKEQKSKTAVDVSKQPCFDWNFRQCTRAKCNRIHKCKTCDSSDHPASSCPKKSQA</sequence>
<name>A0A0C9TPQ9_SPHS4</name>
<dbReference type="OrthoDB" id="3051534at2759"/>
<proteinExistence type="predicted"/>
<feature type="compositionally biased region" description="Polar residues" evidence="1">
    <location>
        <begin position="82"/>
        <end position="105"/>
    </location>
</feature>
<organism evidence="2 3">
    <name type="scientific">Sphaerobolus stellatus (strain SS14)</name>
    <dbReference type="NCBI Taxonomy" id="990650"/>
    <lineage>
        <taxon>Eukaryota</taxon>
        <taxon>Fungi</taxon>
        <taxon>Dikarya</taxon>
        <taxon>Basidiomycota</taxon>
        <taxon>Agaricomycotina</taxon>
        <taxon>Agaricomycetes</taxon>
        <taxon>Phallomycetidae</taxon>
        <taxon>Geastrales</taxon>
        <taxon>Sphaerobolaceae</taxon>
        <taxon>Sphaerobolus</taxon>
    </lineage>
</organism>
<keyword evidence="3" id="KW-1185">Reference proteome</keyword>
<feature type="compositionally biased region" description="Low complexity" evidence="1">
    <location>
        <begin position="9"/>
        <end position="20"/>
    </location>
</feature>
<dbReference type="AlphaFoldDB" id="A0A0C9TPQ9"/>